<dbReference type="EMBL" id="ML170255">
    <property type="protein sequence ID" value="TDL15988.1"/>
    <property type="molecule type" value="Genomic_DNA"/>
</dbReference>
<feature type="compositionally biased region" description="Polar residues" evidence="1">
    <location>
        <begin position="549"/>
        <end position="566"/>
    </location>
</feature>
<name>A0A4Y7PLK0_9AGAM</name>
<keyword evidence="4" id="KW-1185">Reference proteome</keyword>
<dbReference type="OrthoDB" id="2745718at2759"/>
<accession>A0A4Y7PLK0</accession>
<dbReference type="InterPro" id="IPR001810">
    <property type="entry name" value="F-box_dom"/>
</dbReference>
<sequence length="645" mass="72659">MTLLGLPVEVLSQVIERLGLKGILHCRQVCQLLRKLVDSSVSIQYTIELLASGALDGPLPLPSTSNTTFSKAHRLSTLRSLNTAWKHLHHPPNSFSIPNVNWPTAYELSRGLFIQDVNENWWVAWQGRPHSTLSWLDLPSSLHGVVRAVEADGSNAEGEEPRWMTHDFDFRVDGFCLDVERDLIVLVERRAREWTLPHDSLSYTITCVLHLLSLTTFTHHPDAAQPTISASFEYGVNDYTTVITLGGDHVALLLSTNIRDTECTNWFFLWDWTSGVRKDSDVVCEKGVIPQWDTVCFISHSALLLPDTLGSVLDIYTFTDEPGSLVRAVSLHLPLQSQIARLMSITARSEPAPSSPHVCRLDGSHANAPRTYQRRPFTTDPESAIVVITMQYSTDENLPEPEQTLVAHRSTLLELARRDSRFVTSRPTHVDTCQTLYWEEWGPLCARWGLSATPRWVCYTYGQRFVSMGPVPVRRLEDENGEVSRPLNSITVYDFNVMNAERDIPTDNSHTRTDFFPHKRPTPPPSPMRSEDPHMRSDTPNTHVDMRKSSGNIGQSESDSGSRSFISRNTAFGDHVSEVQNVTTKSVISRSRIFESDIVSSLPYRVVSTHAVFDWDSVMIDDERIIGVKEGEMMFGLESLEVLVI</sequence>
<feature type="domain" description="F-box" evidence="2">
    <location>
        <begin position="1"/>
        <end position="46"/>
    </location>
</feature>
<organism evidence="3 4">
    <name type="scientific">Rickenella mellea</name>
    <dbReference type="NCBI Taxonomy" id="50990"/>
    <lineage>
        <taxon>Eukaryota</taxon>
        <taxon>Fungi</taxon>
        <taxon>Dikarya</taxon>
        <taxon>Basidiomycota</taxon>
        <taxon>Agaricomycotina</taxon>
        <taxon>Agaricomycetes</taxon>
        <taxon>Hymenochaetales</taxon>
        <taxon>Rickenellaceae</taxon>
        <taxon>Rickenella</taxon>
    </lineage>
</organism>
<dbReference type="SMART" id="SM00256">
    <property type="entry name" value="FBOX"/>
    <property type="match status" value="1"/>
</dbReference>
<dbReference type="InterPro" id="IPR036047">
    <property type="entry name" value="F-box-like_dom_sf"/>
</dbReference>
<dbReference type="VEuPathDB" id="FungiDB:BD410DRAFT_832321"/>
<feature type="compositionally biased region" description="Basic and acidic residues" evidence="1">
    <location>
        <begin position="503"/>
        <end position="517"/>
    </location>
</feature>
<dbReference type="Pfam" id="PF00646">
    <property type="entry name" value="F-box"/>
    <property type="match status" value="1"/>
</dbReference>
<dbReference type="PROSITE" id="PS50181">
    <property type="entry name" value="FBOX"/>
    <property type="match status" value="1"/>
</dbReference>
<evidence type="ECO:0000259" key="2">
    <source>
        <dbReference type="PROSITE" id="PS50181"/>
    </source>
</evidence>
<gene>
    <name evidence="3" type="ORF">BD410DRAFT_832321</name>
</gene>
<dbReference type="STRING" id="50990.A0A4Y7PLK0"/>
<feature type="region of interest" description="Disordered" evidence="1">
    <location>
        <begin position="503"/>
        <end position="566"/>
    </location>
</feature>
<proteinExistence type="predicted"/>
<dbReference type="SUPFAM" id="SSF81383">
    <property type="entry name" value="F-box domain"/>
    <property type="match status" value="1"/>
</dbReference>
<protein>
    <recommendedName>
        <fullName evidence="2">F-box domain-containing protein</fullName>
    </recommendedName>
</protein>
<dbReference type="AlphaFoldDB" id="A0A4Y7PLK0"/>
<evidence type="ECO:0000256" key="1">
    <source>
        <dbReference type="SAM" id="MobiDB-lite"/>
    </source>
</evidence>
<reference evidence="3 4" key="1">
    <citation type="submission" date="2018-06" db="EMBL/GenBank/DDBJ databases">
        <title>A transcriptomic atlas of mushroom development highlights an independent origin of complex multicellularity.</title>
        <authorList>
            <consortium name="DOE Joint Genome Institute"/>
            <person name="Krizsan K."/>
            <person name="Almasi E."/>
            <person name="Merenyi Z."/>
            <person name="Sahu N."/>
            <person name="Viragh M."/>
            <person name="Koszo T."/>
            <person name="Mondo S."/>
            <person name="Kiss B."/>
            <person name="Balint B."/>
            <person name="Kues U."/>
            <person name="Barry K."/>
            <person name="Hegedus J.C."/>
            <person name="Henrissat B."/>
            <person name="Johnson J."/>
            <person name="Lipzen A."/>
            <person name="Ohm R."/>
            <person name="Nagy I."/>
            <person name="Pangilinan J."/>
            <person name="Yan J."/>
            <person name="Xiong Y."/>
            <person name="Grigoriev I.V."/>
            <person name="Hibbett D.S."/>
            <person name="Nagy L.G."/>
        </authorList>
    </citation>
    <scope>NUCLEOTIDE SEQUENCE [LARGE SCALE GENOMIC DNA]</scope>
    <source>
        <strain evidence="3 4">SZMC22713</strain>
    </source>
</reference>
<evidence type="ECO:0000313" key="4">
    <source>
        <dbReference type="Proteomes" id="UP000294933"/>
    </source>
</evidence>
<evidence type="ECO:0000313" key="3">
    <source>
        <dbReference type="EMBL" id="TDL15988.1"/>
    </source>
</evidence>
<dbReference type="Proteomes" id="UP000294933">
    <property type="component" value="Unassembled WGS sequence"/>
</dbReference>